<feature type="region of interest" description="Disordered" evidence="1">
    <location>
        <begin position="1"/>
        <end position="46"/>
    </location>
</feature>
<keyword evidence="3" id="KW-1185">Reference proteome</keyword>
<feature type="region of interest" description="Disordered" evidence="1">
    <location>
        <begin position="366"/>
        <end position="433"/>
    </location>
</feature>
<feature type="region of interest" description="Disordered" evidence="1">
    <location>
        <begin position="198"/>
        <end position="231"/>
    </location>
</feature>
<sequence>MREGEGAGCWTTGVAPGAQHEESSPEVYSNDEDDDDGDGDDGGALLASMVGAHGYGARLDNDEPPPQLAADVVPAAQRTEWVGACLRALHALAQLAPDNSANGERAADGSADAHRGARVATSDASCTGRAAAAALVVAAPAASALAVAAPAAAALAVADPAAAASAVAAPAVHASARVHPTPAQVFALLKVAMAADQAHERPWPQPQAAAPAAQSAGTASARTGRARPASVCGRVAGDAEDHRLMTDRGLRTDDLGRHWGPDRAAMQRHLELAEDSDAVRQRLQFGLRATVPRPAPLVYARAAGARSAGGGARGRGKRPGGSGSGNSVGSGSRPCSGDARSCGGLDPPDHAQAKFGALVAQRSTAKSSTAIGHAPAARKRLAETPPDETPADDTAPDTHCAAPAKRAAGRKTTGHRPGDRFYPPLSPIRPQQLSDWRAPDGALELRGEAAAAAAETGGETAAAGDAATEDAAIDARTHAQPVEPRCATAAQKAAQGGPLVTPAEPLGAWAETFGAWAAGAQSAAARPAPARQKSSTAPHVVHGTMPADGGLPPGGGGAGPSTDGEAAQLGRGGAGSKPVKQWRFLPSGQRLAGAQRAVVCAASAPPPPHAAPRPKLPATTAALVTAAAAAAACAPGAQRAPAADGSVDARASRARPAAARPVAPPVGEQLGLPPAVLRSLRLNGSSELQLALSLALVYPAHSRRLRARNSACMAGLVPGAPARPEALTLGTGEHLLSAPPGW</sequence>
<feature type="compositionally biased region" description="Gly residues" evidence="1">
    <location>
        <begin position="307"/>
        <end position="328"/>
    </location>
</feature>
<organism evidence="2 3">
    <name type="scientific">Diacronema lutheri</name>
    <name type="common">Unicellular marine alga</name>
    <name type="synonym">Monochrysis lutheri</name>
    <dbReference type="NCBI Taxonomy" id="2081491"/>
    <lineage>
        <taxon>Eukaryota</taxon>
        <taxon>Haptista</taxon>
        <taxon>Haptophyta</taxon>
        <taxon>Pavlovophyceae</taxon>
        <taxon>Pavlovales</taxon>
        <taxon>Pavlovaceae</taxon>
        <taxon>Diacronema</taxon>
    </lineage>
</organism>
<dbReference type="AlphaFoldDB" id="A0A8J5X213"/>
<dbReference type="EMBL" id="JAGTXO010000048">
    <property type="protein sequence ID" value="KAG8458756.1"/>
    <property type="molecule type" value="Genomic_DNA"/>
</dbReference>
<evidence type="ECO:0000313" key="2">
    <source>
        <dbReference type="EMBL" id="KAG8458756.1"/>
    </source>
</evidence>
<evidence type="ECO:0000313" key="3">
    <source>
        <dbReference type="Proteomes" id="UP000751190"/>
    </source>
</evidence>
<feature type="compositionally biased region" description="Acidic residues" evidence="1">
    <location>
        <begin position="385"/>
        <end position="395"/>
    </location>
</feature>
<evidence type="ECO:0000256" key="1">
    <source>
        <dbReference type="SAM" id="MobiDB-lite"/>
    </source>
</evidence>
<feature type="region of interest" description="Disordered" evidence="1">
    <location>
        <begin position="475"/>
        <end position="498"/>
    </location>
</feature>
<feature type="region of interest" description="Disordered" evidence="1">
    <location>
        <begin position="303"/>
        <end position="348"/>
    </location>
</feature>
<dbReference type="Proteomes" id="UP000751190">
    <property type="component" value="Unassembled WGS sequence"/>
</dbReference>
<feature type="compositionally biased region" description="Acidic residues" evidence="1">
    <location>
        <begin position="29"/>
        <end position="41"/>
    </location>
</feature>
<accession>A0A8J5X213</accession>
<proteinExistence type="predicted"/>
<name>A0A8J5X213_DIALT</name>
<comment type="caution">
    <text evidence="2">The sequence shown here is derived from an EMBL/GenBank/DDBJ whole genome shotgun (WGS) entry which is preliminary data.</text>
</comment>
<feature type="compositionally biased region" description="Low complexity" evidence="1">
    <location>
        <begin position="206"/>
        <end position="230"/>
    </location>
</feature>
<gene>
    <name evidence="2" type="ORF">KFE25_012954</name>
</gene>
<feature type="region of interest" description="Disordered" evidence="1">
    <location>
        <begin position="524"/>
        <end position="578"/>
    </location>
</feature>
<protein>
    <submittedName>
        <fullName evidence="2">Uncharacterized protein</fullName>
    </submittedName>
</protein>
<reference evidence="2" key="1">
    <citation type="submission" date="2021-05" db="EMBL/GenBank/DDBJ databases">
        <title>The genome of the haptophyte Pavlova lutheri (Diacronema luteri, Pavlovales) - a model for lipid biosynthesis in eukaryotic algae.</title>
        <authorList>
            <person name="Hulatt C.J."/>
            <person name="Posewitz M.C."/>
        </authorList>
    </citation>
    <scope>NUCLEOTIDE SEQUENCE</scope>
    <source>
        <strain evidence="2">NIVA-4/92</strain>
    </source>
</reference>